<dbReference type="RefSeq" id="WP_093253586.1">
    <property type="nucleotide sequence ID" value="NZ_FNGP01000006.1"/>
</dbReference>
<evidence type="ECO:0000256" key="1">
    <source>
        <dbReference type="SAM" id="MobiDB-lite"/>
    </source>
</evidence>
<dbReference type="PROSITE" id="PS51257">
    <property type="entry name" value="PROKAR_LIPOPROTEIN"/>
    <property type="match status" value="1"/>
</dbReference>
<accession>A0A1G9N0P4</accession>
<keyword evidence="2" id="KW-0449">Lipoprotein</keyword>
<reference evidence="2 3" key="1">
    <citation type="submission" date="2016-10" db="EMBL/GenBank/DDBJ databases">
        <authorList>
            <person name="de Groot N.N."/>
        </authorList>
    </citation>
    <scope>NUCLEOTIDE SEQUENCE [LARGE SCALE GENOMIC DNA]</scope>
    <source>
        <strain evidence="2 3">CGMCC 1.9159</strain>
    </source>
</reference>
<organism evidence="2 3">
    <name type="scientific">Tessaracoccus oleiagri</name>
    <dbReference type="NCBI Taxonomy" id="686624"/>
    <lineage>
        <taxon>Bacteria</taxon>
        <taxon>Bacillati</taxon>
        <taxon>Actinomycetota</taxon>
        <taxon>Actinomycetes</taxon>
        <taxon>Propionibacteriales</taxon>
        <taxon>Propionibacteriaceae</taxon>
        <taxon>Tessaracoccus</taxon>
    </lineage>
</organism>
<feature type="region of interest" description="Disordered" evidence="1">
    <location>
        <begin position="19"/>
        <end position="57"/>
    </location>
</feature>
<evidence type="ECO:0000313" key="3">
    <source>
        <dbReference type="Proteomes" id="UP000199475"/>
    </source>
</evidence>
<gene>
    <name evidence="2" type="ORF">SAMN04488242_2857</name>
</gene>
<keyword evidence="3" id="KW-1185">Reference proteome</keyword>
<dbReference type="STRING" id="686624.SAMN04488242_2857"/>
<sequence>MRRAGILIAALVLGGCTPAPEPSEPMTSDASQAAAAPSPSLAPVAPASAAPAEPVKAPTVEGVWQEVETGAMTSDEAIDAAPLPDGLRAFLKDALLEEVLASEEWSEEFPDCPVEARVTAFHPAGFAVGSVLGCGPYGVMGLLGEAEGGWEELASALVEPPECAELAEAGVPAGVPYPWDEGLSCVEGGAWRYW</sequence>
<protein>
    <submittedName>
        <fullName evidence="2">Uncharacterized lipoprotein YmbA</fullName>
    </submittedName>
</protein>
<feature type="compositionally biased region" description="Low complexity" evidence="1">
    <location>
        <begin position="30"/>
        <end position="57"/>
    </location>
</feature>
<evidence type="ECO:0000313" key="2">
    <source>
        <dbReference type="EMBL" id="SDL79801.1"/>
    </source>
</evidence>
<proteinExistence type="predicted"/>
<dbReference type="AlphaFoldDB" id="A0A1G9N0P4"/>
<dbReference type="Proteomes" id="UP000199475">
    <property type="component" value="Unassembled WGS sequence"/>
</dbReference>
<dbReference type="OrthoDB" id="3731138at2"/>
<dbReference type="EMBL" id="FNGP01000006">
    <property type="protein sequence ID" value="SDL79801.1"/>
    <property type="molecule type" value="Genomic_DNA"/>
</dbReference>
<name>A0A1G9N0P4_9ACTN</name>